<dbReference type="NCBIfam" id="NF010483">
    <property type="entry name" value="PRK13908.1"/>
    <property type="match status" value="1"/>
</dbReference>
<dbReference type="Pfam" id="PF13114">
    <property type="entry name" value="RecO_N_2"/>
    <property type="match status" value="1"/>
</dbReference>
<organism evidence="2">
    <name type="scientific">hydrothermal vent metagenome</name>
    <dbReference type="NCBI Taxonomy" id="652676"/>
    <lineage>
        <taxon>unclassified sequences</taxon>
        <taxon>metagenomes</taxon>
        <taxon>ecological metagenomes</taxon>
    </lineage>
</organism>
<reference evidence="2" key="1">
    <citation type="submission" date="2016-10" db="EMBL/GenBank/DDBJ databases">
        <authorList>
            <person name="de Groot N.N."/>
        </authorList>
    </citation>
    <scope>NUCLEOTIDE SEQUENCE</scope>
</reference>
<protein>
    <recommendedName>
        <fullName evidence="1">DNA replication/recombination mediator RecO N-terminal domain-containing protein</fullName>
    </recommendedName>
</protein>
<feature type="domain" description="DNA replication/recombination mediator RecO N-terminal" evidence="1">
    <location>
        <begin position="1"/>
        <end position="72"/>
    </location>
</feature>
<name>A0A1W1C710_9ZZZZ</name>
<dbReference type="AlphaFoldDB" id="A0A1W1C710"/>
<dbReference type="InterPro" id="IPR022572">
    <property type="entry name" value="DNA_rep/recomb_RecO_N"/>
</dbReference>
<gene>
    <name evidence="2" type="ORF">MNB_SV-9-1464</name>
</gene>
<dbReference type="EMBL" id="FPHG01000048">
    <property type="protein sequence ID" value="SFV61504.1"/>
    <property type="molecule type" value="Genomic_DNA"/>
</dbReference>
<evidence type="ECO:0000259" key="1">
    <source>
        <dbReference type="Pfam" id="PF13114"/>
    </source>
</evidence>
<proteinExistence type="predicted"/>
<sequence>MRGVILNIRDAKGEDKIATLITSDNIKTYYRFYGARHAILKVGNIVDFRVEGEGGSYMPRLRELRLIEFPWILNSDKISIWQEFMQLFFNHLKDREDISSFYYDLILNSSEKWEKQNPKRVIVDTYIQILDEENRVKDLNECYICQQPLNQYISLMRGLRAVHQQCINFPEIDKMKVENYFKTKKSLYLNDNEIDILYKTIMLGF</sequence>
<evidence type="ECO:0000313" key="2">
    <source>
        <dbReference type="EMBL" id="SFV61504.1"/>
    </source>
</evidence>
<accession>A0A1W1C710</accession>